<dbReference type="Proteomes" id="UP000549765">
    <property type="component" value="Unassembled WGS sequence"/>
</dbReference>
<evidence type="ECO:0000313" key="2">
    <source>
        <dbReference type="Proteomes" id="UP000549765"/>
    </source>
</evidence>
<dbReference type="AlphaFoldDB" id="A0A7X6N1X1"/>
<evidence type="ECO:0000313" key="1">
    <source>
        <dbReference type="EMBL" id="NKZ23782.1"/>
    </source>
</evidence>
<comment type="caution">
    <text evidence="1">The sequence shown here is derived from an EMBL/GenBank/DDBJ whole genome shotgun (WGS) entry which is preliminary data.</text>
</comment>
<gene>
    <name evidence="1" type="ORF">HF964_03035</name>
</gene>
<dbReference type="RefSeq" id="WP_168721583.1">
    <property type="nucleotide sequence ID" value="NZ_JAAXPN010000002.1"/>
</dbReference>
<reference evidence="1 2" key="1">
    <citation type="submission" date="2020-04" db="EMBL/GenBank/DDBJ databases">
        <title>MicrobeNet Type strains.</title>
        <authorList>
            <person name="Nicholson A.C."/>
        </authorList>
    </citation>
    <scope>NUCLEOTIDE SEQUENCE [LARGE SCALE GENOMIC DNA]</scope>
    <source>
        <strain evidence="1 2">CCUG 61472</strain>
    </source>
</reference>
<keyword evidence="2" id="KW-1185">Reference proteome</keyword>
<proteinExistence type="predicted"/>
<organism evidence="1 2">
    <name type="scientific">Periweissella fabalis</name>
    <dbReference type="NCBI Taxonomy" id="1070421"/>
    <lineage>
        <taxon>Bacteria</taxon>
        <taxon>Bacillati</taxon>
        <taxon>Bacillota</taxon>
        <taxon>Bacilli</taxon>
        <taxon>Lactobacillales</taxon>
        <taxon>Lactobacillaceae</taxon>
        <taxon>Periweissella</taxon>
    </lineage>
</organism>
<protein>
    <submittedName>
        <fullName evidence="1">Uncharacterized protein</fullName>
    </submittedName>
</protein>
<sequence>MDDAIPRSSVIEMLVQNQLAEETIHIIEATIGHKQFMVAFSNRGVAMLRLDTNEMLTGEIRFLPAQDIEELQFSQGWMNFKMFIKSFGGRRIKLNIKRRQAKYPQQEPEFNAIIAHYQPGY</sequence>
<accession>A0A7X6N1X1</accession>
<dbReference type="EMBL" id="JAAXPN010000002">
    <property type="protein sequence ID" value="NKZ23782.1"/>
    <property type="molecule type" value="Genomic_DNA"/>
</dbReference>
<name>A0A7X6N1X1_9LACO</name>